<evidence type="ECO:0000313" key="3">
    <source>
        <dbReference type="EMBL" id="OGL81023.1"/>
    </source>
</evidence>
<dbReference type="AlphaFoldDB" id="A0A1F7URV7"/>
<keyword evidence="2" id="KW-0472">Membrane</keyword>
<feature type="region of interest" description="Disordered" evidence="1">
    <location>
        <begin position="1"/>
        <end position="25"/>
    </location>
</feature>
<feature type="transmembrane region" description="Helical" evidence="2">
    <location>
        <begin position="131"/>
        <end position="151"/>
    </location>
</feature>
<protein>
    <recommendedName>
        <fullName evidence="5">DUF4012 domain-containing protein</fullName>
    </recommendedName>
</protein>
<gene>
    <name evidence="3" type="ORF">A3B21_01265</name>
</gene>
<evidence type="ECO:0000256" key="1">
    <source>
        <dbReference type="SAM" id="MobiDB-lite"/>
    </source>
</evidence>
<accession>A0A1F7URV7</accession>
<organism evidence="3 4">
    <name type="scientific">Candidatus Uhrbacteria bacterium RIFCSPLOWO2_01_FULL_47_24</name>
    <dbReference type="NCBI Taxonomy" id="1802401"/>
    <lineage>
        <taxon>Bacteria</taxon>
        <taxon>Candidatus Uhriibacteriota</taxon>
    </lineage>
</organism>
<keyword evidence="2" id="KW-1133">Transmembrane helix</keyword>
<name>A0A1F7URV7_9BACT</name>
<proteinExistence type="predicted"/>
<evidence type="ECO:0000256" key="2">
    <source>
        <dbReference type="SAM" id="Phobius"/>
    </source>
</evidence>
<dbReference type="Proteomes" id="UP000176897">
    <property type="component" value="Unassembled WGS sequence"/>
</dbReference>
<reference evidence="3 4" key="1">
    <citation type="journal article" date="2016" name="Nat. Commun.">
        <title>Thousands of microbial genomes shed light on interconnected biogeochemical processes in an aquifer system.</title>
        <authorList>
            <person name="Anantharaman K."/>
            <person name="Brown C.T."/>
            <person name="Hug L.A."/>
            <person name="Sharon I."/>
            <person name="Castelle C.J."/>
            <person name="Probst A.J."/>
            <person name="Thomas B.C."/>
            <person name="Singh A."/>
            <person name="Wilkins M.J."/>
            <person name="Karaoz U."/>
            <person name="Brodie E.L."/>
            <person name="Williams K.H."/>
            <person name="Hubbard S.S."/>
            <person name="Banfield J.F."/>
        </authorList>
    </citation>
    <scope>NUCLEOTIDE SEQUENCE [LARGE SCALE GENOMIC DNA]</scope>
</reference>
<dbReference type="STRING" id="1802401.A3B21_01265"/>
<evidence type="ECO:0000313" key="4">
    <source>
        <dbReference type="Proteomes" id="UP000176897"/>
    </source>
</evidence>
<sequence>MSKKTSPKPKQPVPVAIQPHEGAHSPHVLNLRRENTIAQAKDLRLQNRIAAFDERVAEVPDLLKAHSENFAKLIETQKQGWQEGFSSFLSSAATFGKTLKGRLNQKTRHVKGQRSARLYIPIPAIFRHERVGIFFLLLVAITLPVQGLLIYRAVKATEYKVASNMSEGVQHANAFIDALRAQDFTRAKTELAFSLGNIKDLRQTLHAFGPLRLIFPAHIKAKYTALELSELTALSGKQLLTTLLNFKAGTASFSTLLSEASTEISYLSEKMRLIADRQSWKPILSPLKEKLRATEDILTVLTDLSGSREQKKILLVFQNPRELRATGGFAGSLALLTINNGKIDNVEIPSGGSYDVQGQLTLNRISPKPLHLINPRFELQDANWWPDFPTSAKKISELYGATGGPTLDGVIAITAYLGEEILKSAGPITLSGGEKFTAQNFIDQLQNIIARDRETNRKTPKRIITTLFPAVTEKARELTRSNPQTALTILINALYKKDIQIWSRDEETEAALHRLGASGALKEVSGDYLSVITSNVGGGKTDGVIDQNIHHEARITREGTILTTVTLTRTHHGKHGDKLLGIRNYSFVRMYVPKDARLISASGFSIPPSHLFEKPPITLDPDPDIRNEETEARADLASGTRIWNERGKTVFGNWLIVNPGEAVQGKITYEIPLRYLHNTITYALTIEQQAGARSKITSQVSLDPQLQIISGGGEGVWQASGWNFTGVLDKTIANSAILYRL</sequence>
<dbReference type="EMBL" id="MGEJ01000011">
    <property type="protein sequence ID" value="OGL81023.1"/>
    <property type="molecule type" value="Genomic_DNA"/>
</dbReference>
<keyword evidence="2" id="KW-0812">Transmembrane</keyword>
<dbReference type="Pfam" id="PF13196">
    <property type="entry name" value="DUF4012"/>
    <property type="match status" value="1"/>
</dbReference>
<dbReference type="InterPro" id="IPR025101">
    <property type="entry name" value="DUF4012"/>
</dbReference>
<comment type="caution">
    <text evidence="3">The sequence shown here is derived from an EMBL/GenBank/DDBJ whole genome shotgun (WGS) entry which is preliminary data.</text>
</comment>
<evidence type="ECO:0008006" key="5">
    <source>
        <dbReference type="Google" id="ProtNLM"/>
    </source>
</evidence>